<keyword evidence="3" id="KW-1185">Reference proteome</keyword>
<keyword evidence="1" id="KW-0472">Membrane</keyword>
<keyword evidence="1" id="KW-1133">Transmembrane helix</keyword>
<evidence type="ECO:0000313" key="2">
    <source>
        <dbReference type="EMBL" id="CAL4105555.1"/>
    </source>
</evidence>
<sequence length="160" mass="18106">LFRIILLVLYPLHMLPYTWLVINLAIVIKQYKSNPMKMIDTWDRASKRSKLIFTVFEDAPQLLLHSVFIINSAITQEHALVHQGIEMLNWLSFMSLASSAASIALTLTLYQDLSNLDIFIQWTTSFLSIGTRALLCASYASSVVTQFSVQTWTIILPAVA</sequence>
<protein>
    <submittedName>
        <fullName evidence="2">Uncharacterized protein</fullName>
    </submittedName>
</protein>
<organism evidence="2 3">
    <name type="scientific">Meganyctiphanes norvegica</name>
    <name type="common">Northern krill</name>
    <name type="synonym">Thysanopoda norvegica</name>
    <dbReference type="NCBI Taxonomy" id="48144"/>
    <lineage>
        <taxon>Eukaryota</taxon>
        <taxon>Metazoa</taxon>
        <taxon>Ecdysozoa</taxon>
        <taxon>Arthropoda</taxon>
        <taxon>Crustacea</taxon>
        <taxon>Multicrustacea</taxon>
        <taxon>Malacostraca</taxon>
        <taxon>Eumalacostraca</taxon>
        <taxon>Eucarida</taxon>
        <taxon>Euphausiacea</taxon>
        <taxon>Euphausiidae</taxon>
        <taxon>Meganyctiphanes</taxon>
    </lineage>
</organism>
<feature type="non-terminal residue" evidence="2">
    <location>
        <position position="160"/>
    </location>
</feature>
<name>A0AAV2R1M3_MEGNR</name>
<feature type="non-terminal residue" evidence="2">
    <location>
        <position position="1"/>
    </location>
</feature>
<evidence type="ECO:0000313" key="3">
    <source>
        <dbReference type="Proteomes" id="UP001497623"/>
    </source>
</evidence>
<feature type="transmembrane region" description="Helical" evidence="1">
    <location>
        <begin position="90"/>
        <end position="110"/>
    </location>
</feature>
<evidence type="ECO:0000256" key="1">
    <source>
        <dbReference type="SAM" id="Phobius"/>
    </source>
</evidence>
<accession>A0AAV2R1M3</accession>
<dbReference type="EMBL" id="CAXKWB010012803">
    <property type="protein sequence ID" value="CAL4105555.1"/>
    <property type="molecule type" value="Genomic_DNA"/>
</dbReference>
<gene>
    <name evidence="2" type="ORF">MNOR_LOCUS18118</name>
</gene>
<feature type="transmembrane region" description="Helical" evidence="1">
    <location>
        <begin position="6"/>
        <end position="28"/>
    </location>
</feature>
<proteinExistence type="predicted"/>
<keyword evidence="1" id="KW-0812">Transmembrane</keyword>
<dbReference type="Proteomes" id="UP001497623">
    <property type="component" value="Unassembled WGS sequence"/>
</dbReference>
<comment type="caution">
    <text evidence="2">The sequence shown here is derived from an EMBL/GenBank/DDBJ whole genome shotgun (WGS) entry which is preliminary data.</text>
</comment>
<reference evidence="2 3" key="1">
    <citation type="submission" date="2024-05" db="EMBL/GenBank/DDBJ databases">
        <authorList>
            <person name="Wallberg A."/>
        </authorList>
    </citation>
    <scope>NUCLEOTIDE SEQUENCE [LARGE SCALE GENOMIC DNA]</scope>
</reference>
<dbReference type="AlphaFoldDB" id="A0AAV2R1M3"/>